<evidence type="ECO:0000256" key="1">
    <source>
        <dbReference type="SAM" id="SignalP"/>
    </source>
</evidence>
<comment type="caution">
    <text evidence="2">The sequence shown here is derived from an EMBL/GenBank/DDBJ whole genome shotgun (WGS) entry which is preliminary data.</text>
</comment>
<evidence type="ECO:0000313" key="3">
    <source>
        <dbReference type="Proteomes" id="UP000245591"/>
    </source>
</evidence>
<name>A0A2U1IVC6_SMIAN</name>
<dbReference type="AlphaFoldDB" id="A0A2U1IVC6"/>
<keyword evidence="3" id="KW-1185">Reference proteome</keyword>
<feature type="signal peptide" evidence="1">
    <location>
        <begin position="1"/>
        <end position="23"/>
    </location>
</feature>
<dbReference type="Proteomes" id="UP000245591">
    <property type="component" value="Unassembled WGS sequence"/>
</dbReference>
<protein>
    <recommendedName>
        <fullName evidence="4">Chitin-binding type-2 domain-containing protein</fullName>
    </recommendedName>
</protein>
<organism evidence="2 3">
    <name type="scientific">Smittium angustum</name>
    <dbReference type="NCBI Taxonomy" id="133377"/>
    <lineage>
        <taxon>Eukaryota</taxon>
        <taxon>Fungi</taxon>
        <taxon>Fungi incertae sedis</taxon>
        <taxon>Zoopagomycota</taxon>
        <taxon>Kickxellomycotina</taxon>
        <taxon>Harpellomycetes</taxon>
        <taxon>Harpellales</taxon>
        <taxon>Legeriomycetaceae</taxon>
        <taxon>Smittium</taxon>
    </lineage>
</organism>
<evidence type="ECO:0000313" key="2">
    <source>
        <dbReference type="EMBL" id="PVZ96750.1"/>
    </source>
</evidence>
<proteinExistence type="predicted"/>
<feature type="chain" id="PRO_5015576146" description="Chitin-binding type-2 domain-containing protein" evidence="1">
    <location>
        <begin position="24"/>
        <end position="88"/>
    </location>
</feature>
<sequence>MQIIKKFIFGFCLFITLLQIAFAQDHDDSDNFRPPQQNEACRGYQRCVPGHRRWYRECFHAISYYHRCPSGTFCQQRGESIRCARRLF</sequence>
<evidence type="ECO:0008006" key="4">
    <source>
        <dbReference type="Google" id="ProtNLM"/>
    </source>
</evidence>
<accession>A0A2U1IVC6</accession>
<keyword evidence="1" id="KW-0732">Signal</keyword>
<reference evidence="2 3" key="1">
    <citation type="journal article" date="2018" name="MBio">
        <title>Comparative Genomics Reveals the Core Gene Toolbox for the Fungus-Insect Symbiosis.</title>
        <authorList>
            <person name="Wang Y."/>
            <person name="Stata M."/>
            <person name="Wang W."/>
            <person name="Stajich J.E."/>
            <person name="White M.M."/>
            <person name="Moncalvo J.M."/>
        </authorList>
    </citation>
    <scope>NUCLEOTIDE SEQUENCE [LARGE SCALE GENOMIC DNA]</scope>
    <source>
        <strain evidence="2 3">AUS-126-30</strain>
    </source>
</reference>
<dbReference type="EMBL" id="MBFU01001135">
    <property type="protein sequence ID" value="PVZ96750.1"/>
    <property type="molecule type" value="Genomic_DNA"/>
</dbReference>
<gene>
    <name evidence="2" type="ORF">BB558_007321</name>
</gene>